<dbReference type="PROSITE" id="PS50975">
    <property type="entry name" value="ATP_GRASP"/>
    <property type="match status" value="1"/>
</dbReference>
<gene>
    <name evidence="6" type="ORF">SAMN05216270_11147</name>
</gene>
<keyword evidence="1" id="KW-0436">Ligase</keyword>
<dbReference type="GO" id="GO:0005524">
    <property type="term" value="F:ATP binding"/>
    <property type="evidence" value="ECO:0007669"/>
    <property type="project" value="UniProtKB-UniRule"/>
</dbReference>
<organism evidence="6 7">
    <name type="scientific">Glycomyces harbinensis</name>
    <dbReference type="NCBI Taxonomy" id="58114"/>
    <lineage>
        <taxon>Bacteria</taxon>
        <taxon>Bacillati</taxon>
        <taxon>Actinomycetota</taxon>
        <taxon>Actinomycetes</taxon>
        <taxon>Glycomycetales</taxon>
        <taxon>Glycomycetaceae</taxon>
        <taxon>Glycomyces</taxon>
    </lineage>
</organism>
<dbReference type="Proteomes" id="UP000198949">
    <property type="component" value="Unassembled WGS sequence"/>
</dbReference>
<evidence type="ECO:0000313" key="7">
    <source>
        <dbReference type="Proteomes" id="UP000198949"/>
    </source>
</evidence>
<keyword evidence="7" id="KW-1185">Reference proteome</keyword>
<dbReference type="PANTHER" id="PTHR43585">
    <property type="entry name" value="FUMIPYRROLE BIOSYNTHESIS PROTEIN C"/>
    <property type="match status" value="1"/>
</dbReference>
<feature type="domain" description="ATP-grasp" evidence="5">
    <location>
        <begin position="133"/>
        <end position="324"/>
    </location>
</feature>
<protein>
    <submittedName>
        <fullName evidence="6">ATP-grasp domain-containing protein</fullName>
    </submittedName>
</protein>
<dbReference type="Pfam" id="PF13535">
    <property type="entry name" value="ATP-grasp_4"/>
    <property type="match status" value="1"/>
</dbReference>
<name>A0A1G6ZK22_9ACTN</name>
<dbReference type="GO" id="GO:0046872">
    <property type="term" value="F:metal ion binding"/>
    <property type="evidence" value="ECO:0007669"/>
    <property type="project" value="InterPro"/>
</dbReference>
<dbReference type="PANTHER" id="PTHR43585:SF2">
    <property type="entry name" value="ATP-GRASP ENZYME FSQD"/>
    <property type="match status" value="1"/>
</dbReference>
<dbReference type="InterPro" id="IPR052032">
    <property type="entry name" value="ATP-dep_AA_Ligase"/>
</dbReference>
<keyword evidence="3 4" id="KW-0067">ATP-binding</keyword>
<proteinExistence type="predicted"/>
<dbReference type="OrthoDB" id="24041at2"/>
<dbReference type="InterPro" id="IPR011761">
    <property type="entry name" value="ATP-grasp"/>
</dbReference>
<keyword evidence="2 4" id="KW-0547">Nucleotide-binding</keyword>
<dbReference type="GO" id="GO:0016874">
    <property type="term" value="F:ligase activity"/>
    <property type="evidence" value="ECO:0007669"/>
    <property type="project" value="UniProtKB-KW"/>
</dbReference>
<evidence type="ECO:0000256" key="3">
    <source>
        <dbReference type="ARBA" id="ARBA00022840"/>
    </source>
</evidence>
<dbReference type="RefSeq" id="WP_091038167.1">
    <property type="nucleotide sequence ID" value="NZ_FNAD01000011.1"/>
</dbReference>
<dbReference type="Gene3D" id="3.30.470.20">
    <property type="entry name" value="ATP-grasp fold, B domain"/>
    <property type="match status" value="1"/>
</dbReference>
<evidence type="ECO:0000259" key="5">
    <source>
        <dbReference type="PROSITE" id="PS50975"/>
    </source>
</evidence>
<dbReference type="SUPFAM" id="SSF56059">
    <property type="entry name" value="Glutathione synthetase ATP-binding domain-like"/>
    <property type="match status" value="1"/>
</dbReference>
<accession>A0A1G6ZK22</accession>
<dbReference type="STRING" id="58114.SAMN05216270_11147"/>
<evidence type="ECO:0000256" key="1">
    <source>
        <dbReference type="ARBA" id="ARBA00022598"/>
    </source>
</evidence>
<dbReference type="EMBL" id="FNAD01000011">
    <property type="protein sequence ID" value="SDE02851.1"/>
    <property type="molecule type" value="Genomic_DNA"/>
</dbReference>
<sequence length="436" mass="47466">MTTTADRPRAFILTGAFWVICRSPRYLTELARRDLSILVVTPEGFRDRAEAVRAQEDGPASLIHDVAYVSGSLDMEASFNSGVVAAVAAWRERYRIEGAYAVGETLVEPTGIIADALGLPFPGLRATRVCRSKYLQRWYLHRHSPASLIVPPSERDGLDPGALDYPAVLKPATRHSSSGVVSADEPADIARELAAYPDHETLLIEQKVTGPEYSVETLSQGGRRVFASVTAKTTNDTRSRAFVELSHTVGGADPANGALLDANADVLDRLGFEDGITHSEWRLDPTGTPRLMEIAARTPGDGLLPLYELATGRPLEDQIIRIALGEPAEYPRPRRVARQVYLEHPHGVLEDVRLDWPGVTASWIGETDLWPRTAPGAADDPPTLRAVFVHREKGATLGPLHSSDDRAVAFLIDAPDTDGLDEIEARVRSAIDIVVS</sequence>
<dbReference type="AlphaFoldDB" id="A0A1G6ZK22"/>
<evidence type="ECO:0000256" key="2">
    <source>
        <dbReference type="ARBA" id="ARBA00022741"/>
    </source>
</evidence>
<reference evidence="7" key="1">
    <citation type="submission" date="2016-10" db="EMBL/GenBank/DDBJ databases">
        <authorList>
            <person name="Varghese N."/>
            <person name="Submissions S."/>
        </authorList>
    </citation>
    <scope>NUCLEOTIDE SEQUENCE [LARGE SCALE GENOMIC DNA]</scope>
    <source>
        <strain evidence="7">CGMCC 4.3516</strain>
    </source>
</reference>
<evidence type="ECO:0000313" key="6">
    <source>
        <dbReference type="EMBL" id="SDE02851.1"/>
    </source>
</evidence>
<evidence type="ECO:0000256" key="4">
    <source>
        <dbReference type="PROSITE-ProRule" id="PRU00409"/>
    </source>
</evidence>